<feature type="signal peptide" evidence="3">
    <location>
        <begin position="1"/>
        <end position="26"/>
    </location>
</feature>
<keyword evidence="4" id="KW-0449">Lipoprotein</keyword>
<evidence type="ECO:0000313" key="4">
    <source>
        <dbReference type="EMBL" id="MBT2987836.1"/>
    </source>
</evidence>
<dbReference type="Proteomes" id="UP000770889">
    <property type="component" value="Unassembled WGS sequence"/>
</dbReference>
<evidence type="ECO:0000256" key="1">
    <source>
        <dbReference type="ARBA" id="ARBA00010634"/>
    </source>
</evidence>
<evidence type="ECO:0000256" key="3">
    <source>
        <dbReference type="SAM" id="SignalP"/>
    </source>
</evidence>
<feature type="chain" id="PRO_5037901689" evidence="3">
    <location>
        <begin position="27"/>
        <end position="255"/>
    </location>
</feature>
<keyword evidence="2 3" id="KW-0732">Signal</keyword>
<protein>
    <submittedName>
        <fullName evidence="4">VacJ family lipoprotein</fullName>
    </submittedName>
</protein>
<dbReference type="PRINTS" id="PR01805">
    <property type="entry name" value="VACJLIPOPROT"/>
</dbReference>
<comment type="similarity">
    <text evidence="1">Belongs to the MlaA family.</text>
</comment>
<dbReference type="AlphaFoldDB" id="A0A944M4F5"/>
<dbReference type="GO" id="GO:0016020">
    <property type="term" value="C:membrane"/>
    <property type="evidence" value="ECO:0007669"/>
    <property type="project" value="InterPro"/>
</dbReference>
<reference evidence="4 5" key="1">
    <citation type="submission" date="2021-05" db="EMBL/GenBank/DDBJ databases">
        <title>Genetic and Functional Diversity in Clade A Lucinid endosymbionts from the Bahamas.</title>
        <authorList>
            <person name="Giani N.M."/>
            <person name="Engel A.S."/>
            <person name="Campbell B.J."/>
        </authorList>
    </citation>
    <scope>NUCLEOTIDE SEQUENCE [LARGE SCALE GENOMIC DNA]</scope>
    <source>
        <strain evidence="4">LUC16012Gg_MoonRockCtena</strain>
    </source>
</reference>
<dbReference type="Pfam" id="PF04333">
    <property type="entry name" value="MlaA"/>
    <property type="match status" value="1"/>
</dbReference>
<dbReference type="PANTHER" id="PTHR30035:SF3">
    <property type="entry name" value="INTERMEMBRANE PHOSPHOLIPID TRANSPORT SYSTEM LIPOPROTEIN MLAA"/>
    <property type="match status" value="1"/>
</dbReference>
<dbReference type="GO" id="GO:0120010">
    <property type="term" value="P:intermembrane phospholipid transfer"/>
    <property type="evidence" value="ECO:0007669"/>
    <property type="project" value="TreeGrafter"/>
</dbReference>
<evidence type="ECO:0000256" key="2">
    <source>
        <dbReference type="ARBA" id="ARBA00022729"/>
    </source>
</evidence>
<gene>
    <name evidence="4" type="ORF">KME65_02635</name>
</gene>
<accession>A0A944M4F5</accession>
<proteinExistence type="inferred from homology"/>
<dbReference type="InterPro" id="IPR007428">
    <property type="entry name" value="MlaA"/>
</dbReference>
<evidence type="ECO:0000313" key="5">
    <source>
        <dbReference type="Proteomes" id="UP000770889"/>
    </source>
</evidence>
<sequence>MSLSAVSNRIVIVSLLLLFLSGCASMQNRHPADPIETVNRGVDQFNQEFDKAVAKPVAKGYRIVTPSLLDLGITNFFNNLADVPSAVNNLLQLKPTHALTDLGRVCINTTLGIFGLFDVASDMGIPNYKEDLGQTLGFWGMGDTPYLVVPFLGPTTLRDLIGLVGDTWMNPISYPSQDTYYALTTLRLIDVRADLLEAGDVLDEAAVDRYAFQREFYLQKRESQIKDGPNHMSEDDLFDDTFFDDEEAPFPEDEL</sequence>
<dbReference type="PANTHER" id="PTHR30035">
    <property type="entry name" value="LIPOPROTEIN VACJ-RELATED"/>
    <property type="match status" value="1"/>
</dbReference>
<dbReference type="EMBL" id="JAHHGM010000002">
    <property type="protein sequence ID" value="MBT2987836.1"/>
    <property type="molecule type" value="Genomic_DNA"/>
</dbReference>
<name>A0A944M4F5_9GAMM</name>
<organism evidence="4 5">
    <name type="scientific">Candidatus Thiodiazotropha taylori</name>
    <dbReference type="NCBI Taxonomy" id="2792791"/>
    <lineage>
        <taxon>Bacteria</taxon>
        <taxon>Pseudomonadati</taxon>
        <taxon>Pseudomonadota</taxon>
        <taxon>Gammaproteobacteria</taxon>
        <taxon>Chromatiales</taxon>
        <taxon>Sedimenticolaceae</taxon>
        <taxon>Candidatus Thiodiazotropha</taxon>
    </lineage>
</organism>
<comment type="caution">
    <text evidence="4">The sequence shown here is derived from an EMBL/GenBank/DDBJ whole genome shotgun (WGS) entry which is preliminary data.</text>
</comment>